<evidence type="ECO:0000256" key="10">
    <source>
        <dbReference type="SAM" id="MobiDB-lite"/>
    </source>
</evidence>
<feature type="compositionally biased region" description="Basic residues" evidence="10">
    <location>
        <begin position="1"/>
        <end position="13"/>
    </location>
</feature>
<dbReference type="InterPro" id="IPR017441">
    <property type="entry name" value="Protein_kinase_ATP_BS"/>
</dbReference>
<comment type="catalytic activity">
    <reaction evidence="8">
        <text>L-seryl-[protein] + ATP = O-phospho-L-seryl-[protein] + ADP + H(+)</text>
        <dbReference type="Rhea" id="RHEA:17989"/>
        <dbReference type="Rhea" id="RHEA-COMP:9863"/>
        <dbReference type="Rhea" id="RHEA-COMP:11604"/>
        <dbReference type="ChEBI" id="CHEBI:15378"/>
        <dbReference type="ChEBI" id="CHEBI:29999"/>
        <dbReference type="ChEBI" id="CHEBI:30616"/>
        <dbReference type="ChEBI" id="CHEBI:83421"/>
        <dbReference type="ChEBI" id="CHEBI:456216"/>
        <dbReference type="EC" id="2.7.11.1"/>
    </reaction>
</comment>
<evidence type="ECO:0000256" key="4">
    <source>
        <dbReference type="ARBA" id="ARBA00022741"/>
    </source>
</evidence>
<dbReference type="GO" id="GO:0030447">
    <property type="term" value="P:filamentous growth"/>
    <property type="evidence" value="ECO:0007669"/>
    <property type="project" value="UniProtKB-ARBA"/>
</dbReference>
<feature type="compositionally biased region" description="Low complexity" evidence="10">
    <location>
        <begin position="440"/>
        <end position="489"/>
    </location>
</feature>
<evidence type="ECO:0000256" key="7">
    <source>
        <dbReference type="ARBA" id="ARBA00047899"/>
    </source>
</evidence>
<organism evidence="12 13">
    <name type="scientific">Diutina rugosa</name>
    <name type="common">Yeast</name>
    <name type="synonym">Candida rugosa</name>
    <dbReference type="NCBI Taxonomy" id="5481"/>
    <lineage>
        <taxon>Eukaryota</taxon>
        <taxon>Fungi</taxon>
        <taxon>Dikarya</taxon>
        <taxon>Ascomycota</taxon>
        <taxon>Saccharomycotina</taxon>
        <taxon>Pichiomycetes</taxon>
        <taxon>Debaryomycetaceae</taxon>
        <taxon>Diutina</taxon>
    </lineage>
</organism>
<dbReference type="Gene3D" id="1.10.510.10">
    <property type="entry name" value="Transferase(Phosphotransferase) domain 1"/>
    <property type="match status" value="2"/>
</dbReference>
<dbReference type="InterPro" id="IPR011009">
    <property type="entry name" value="Kinase-like_dom_sf"/>
</dbReference>
<evidence type="ECO:0000256" key="9">
    <source>
        <dbReference type="PROSITE-ProRule" id="PRU10141"/>
    </source>
</evidence>
<dbReference type="EC" id="2.7.11.1" evidence="1"/>
<accession>A0A642UD48</accession>
<evidence type="ECO:0000256" key="8">
    <source>
        <dbReference type="ARBA" id="ARBA00048679"/>
    </source>
</evidence>
<feature type="compositionally biased region" description="Basic and acidic residues" evidence="10">
    <location>
        <begin position="14"/>
        <end position="25"/>
    </location>
</feature>
<dbReference type="OMA" id="EYAKKCT"/>
<evidence type="ECO:0000256" key="2">
    <source>
        <dbReference type="ARBA" id="ARBA00022527"/>
    </source>
</evidence>
<keyword evidence="3" id="KW-0808">Transferase</keyword>
<dbReference type="Pfam" id="PF00069">
    <property type="entry name" value="Pkinase"/>
    <property type="match status" value="1"/>
</dbReference>
<dbReference type="Proteomes" id="UP000449547">
    <property type="component" value="Unassembled WGS sequence"/>
</dbReference>
<evidence type="ECO:0000256" key="6">
    <source>
        <dbReference type="ARBA" id="ARBA00022840"/>
    </source>
</evidence>
<dbReference type="EMBL" id="SWFT01000161">
    <property type="protein sequence ID" value="KAA8896986.1"/>
    <property type="molecule type" value="Genomic_DNA"/>
</dbReference>
<proteinExistence type="predicted"/>
<dbReference type="PROSITE" id="PS00107">
    <property type="entry name" value="PROTEIN_KINASE_ATP"/>
    <property type="match status" value="1"/>
</dbReference>
<feature type="binding site" evidence="9">
    <location>
        <position position="204"/>
    </location>
    <ligand>
        <name>ATP</name>
        <dbReference type="ChEBI" id="CHEBI:30616"/>
    </ligand>
</feature>
<dbReference type="GeneID" id="54784150"/>
<gene>
    <name evidence="12" type="ORF">DIURU_005499</name>
</gene>
<dbReference type="AlphaFoldDB" id="A0A642UD48"/>
<feature type="region of interest" description="Disordered" evidence="10">
    <location>
        <begin position="440"/>
        <end position="512"/>
    </location>
</feature>
<dbReference type="PANTHER" id="PTHR24343:SF137">
    <property type="entry name" value="SERINE_THREONINE-PROTEIN KINASE HRK1"/>
    <property type="match status" value="1"/>
</dbReference>
<dbReference type="InterPro" id="IPR008271">
    <property type="entry name" value="Ser/Thr_kinase_AS"/>
</dbReference>
<keyword evidence="4 9" id="KW-0547">Nucleotide-binding</keyword>
<evidence type="ECO:0000313" key="13">
    <source>
        <dbReference type="Proteomes" id="UP000449547"/>
    </source>
</evidence>
<dbReference type="RefSeq" id="XP_034009728.1">
    <property type="nucleotide sequence ID" value="XM_034158487.1"/>
</dbReference>
<feature type="region of interest" description="Disordered" evidence="10">
    <location>
        <begin position="1"/>
        <end position="93"/>
    </location>
</feature>
<feature type="compositionally biased region" description="Basic and acidic residues" evidence="10">
    <location>
        <begin position="555"/>
        <end position="573"/>
    </location>
</feature>
<keyword evidence="13" id="KW-1185">Reference proteome</keyword>
<feature type="domain" description="Protein kinase" evidence="11">
    <location>
        <begin position="175"/>
        <end position="621"/>
    </location>
</feature>
<evidence type="ECO:0000313" key="12">
    <source>
        <dbReference type="EMBL" id="KAA8896986.1"/>
    </source>
</evidence>
<dbReference type="SMART" id="SM00220">
    <property type="entry name" value="S_TKc"/>
    <property type="match status" value="1"/>
</dbReference>
<dbReference type="SUPFAM" id="SSF56112">
    <property type="entry name" value="Protein kinase-like (PK-like)"/>
    <property type="match status" value="1"/>
</dbReference>
<keyword evidence="5" id="KW-0418">Kinase</keyword>
<evidence type="ECO:0000256" key="3">
    <source>
        <dbReference type="ARBA" id="ARBA00022679"/>
    </source>
</evidence>
<feature type="compositionally biased region" description="Polar residues" evidence="10">
    <location>
        <begin position="54"/>
        <end position="66"/>
    </location>
</feature>
<name>A0A642UD48_DIURU</name>
<evidence type="ECO:0000256" key="1">
    <source>
        <dbReference type="ARBA" id="ARBA00012513"/>
    </source>
</evidence>
<protein>
    <recommendedName>
        <fullName evidence="1">non-specific serine/threonine protein kinase</fullName>
        <ecNumber evidence="1">2.7.11.1</ecNumber>
    </recommendedName>
</protein>
<reference evidence="12 13" key="1">
    <citation type="submission" date="2019-07" db="EMBL/GenBank/DDBJ databases">
        <title>Genome assembly of two rare yeast pathogens: Diutina rugosa and Trichomonascus ciferrii.</title>
        <authorList>
            <person name="Mixao V."/>
            <person name="Saus E."/>
            <person name="Hansen A."/>
            <person name="Lass-Flor C."/>
            <person name="Gabaldon T."/>
        </authorList>
    </citation>
    <scope>NUCLEOTIDE SEQUENCE [LARGE SCALE GENOMIC DNA]</scope>
    <source>
        <strain evidence="12 13">CBS 613</strain>
    </source>
</reference>
<dbReference type="GO" id="GO:0005829">
    <property type="term" value="C:cytosol"/>
    <property type="evidence" value="ECO:0007669"/>
    <property type="project" value="TreeGrafter"/>
</dbReference>
<feature type="region of interest" description="Disordered" evidence="10">
    <location>
        <begin position="105"/>
        <end position="133"/>
    </location>
</feature>
<dbReference type="PROSITE" id="PS50011">
    <property type="entry name" value="PROTEIN_KINASE_DOM"/>
    <property type="match status" value="1"/>
</dbReference>
<dbReference type="GO" id="GO:0004674">
    <property type="term" value="F:protein serine/threonine kinase activity"/>
    <property type="evidence" value="ECO:0007669"/>
    <property type="project" value="UniProtKB-KW"/>
</dbReference>
<dbReference type="PROSITE" id="PS00108">
    <property type="entry name" value="PROTEIN_KINASE_ST"/>
    <property type="match status" value="1"/>
</dbReference>
<feature type="compositionally biased region" description="Low complexity" evidence="10">
    <location>
        <begin position="28"/>
        <end position="39"/>
    </location>
</feature>
<dbReference type="PANTHER" id="PTHR24343">
    <property type="entry name" value="SERINE/THREONINE KINASE"/>
    <property type="match status" value="1"/>
</dbReference>
<keyword evidence="2" id="KW-0723">Serine/threonine-protein kinase</keyword>
<dbReference type="GO" id="GO:0005524">
    <property type="term" value="F:ATP binding"/>
    <property type="evidence" value="ECO:0007669"/>
    <property type="project" value="UniProtKB-UniRule"/>
</dbReference>
<comment type="catalytic activity">
    <reaction evidence="7">
        <text>L-threonyl-[protein] + ATP = O-phospho-L-threonyl-[protein] + ADP + H(+)</text>
        <dbReference type="Rhea" id="RHEA:46608"/>
        <dbReference type="Rhea" id="RHEA-COMP:11060"/>
        <dbReference type="Rhea" id="RHEA-COMP:11605"/>
        <dbReference type="ChEBI" id="CHEBI:15378"/>
        <dbReference type="ChEBI" id="CHEBI:30013"/>
        <dbReference type="ChEBI" id="CHEBI:30616"/>
        <dbReference type="ChEBI" id="CHEBI:61977"/>
        <dbReference type="ChEBI" id="CHEBI:456216"/>
        <dbReference type="EC" id="2.7.11.1"/>
    </reaction>
</comment>
<dbReference type="InterPro" id="IPR000719">
    <property type="entry name" value="Prot_kinase_dom"/>
</dbReference>
<evidence type="ECO:0000256" key="5">
    <source>
        <dbReference type="ARBA" id="ARBA00022777"/>
    </source>
</evidence>
<dbReference type="VEuPathDB" id="FungiDB:DIURU_005499"/>
<keyword evidence="6 9" id="KW-0067">ATP-binding</keyword>
<dbReference type="OrthoDB" id="6513151at2759"/>
<comment type="caution">
    <text evidence="12">The sequence shown here is derived from an EMBL/GenBank/DDBJ whole genome shotgun (WGS) entry which is preliminary data.</text>
</comment>
<sequence length="664" mass="74319">MPDKHKLKLFSHFGKHDKDDHDHPQIHPQASAPSQSNPSKKFLGFHIGKHESQESLASPTLTNSSDPHARVGSPKVAPVAHQADTRPAEVSKTNSMSEIKRFFNKTPKFSSGRREVSPQYSSPPPIPPNQSSTSLATLINQTSTQLLHNASQSHLQSHIKDPFNDDNSPYVKKYGKIGKELGSGAGGSVKLITRPSDAKTFAVKEFRPRRSTESLKDYTRKCTAEYCIGSTLRHANIIKTLDIIQENNRYFEIMEYAPIDFFGVVMSGKMSRQEINCCLKQILEGVRYLHNLGLAHRDLKLDNCVITMDGILKIIDFGSAVIFKYPYDQYGRDSIHPCHGIVGSDPYLAPEVLRSPNSYNPQPVDIWSVAIIYCCMTLKRFPWKIPSAEKDNSFMLYEMPDDSWHDYYLSNECHKLLLQQRKLKNMVVRSNKKKKLLAADGGDAPVVGGDPEAAPLAPADATTTTTEPAPPAAAATAAVTTPTPEPDAANPDATARPKTGEEPSELDLLRQDKTLDTAEVLSEEQEREIEEQLKDIDVKLEEFEVKKKEMKAKYEAERARDPTPKPVVEDSKKKTAHKQIHGPYRLMRLLPHASRPIIHKMLQVDPKNRASMEEIFADEWISEIHCCTLKHRGSGVDDDDEVVVKGTPPHEHTVVLEGEPEEKK</sequence>
<feature type="region of interest" description="Disordered" evidence="10">
    <location>
        <begin position="555"/>
        <end position="578"/>
    </location>
</feature>
<feature type="region of interest" description="Disordered" evidence="10">
    <location>
        <begin position="638"/>
        <end position="664"/>
    </location>
</feature>
<evidence type="ECO:0000259" key="11">
    <source>
        <dbReference type="PROSITE" id="PS50011"/>
    </source>
</evidence>